<name>A0A0B8PJW7_9VIBR</name>
<evidence type="ECO:0000256" key="1">
    <source>
        <dbReference type="ARBA" id="ARBA00001946"/>
    </source>
</evidence>
<evidence type="ECO:0000256" key="14">
    <source>
        <dbReference type="PIRSR" id="PIRSR604469-1"/>
    </source>
</evidence>
<dbReference type="Gene3D" id="3.40.50.1000">
    <property type="entry name" value="HAD superfamily/HAD-like"/>
    <property type="match status" value="1"/>
</dbReference>
<dbReference type="PANTHER" id="PTHR43344">
    <property type="entry name" value="PHOSPHOSERINE PHOSPHATASE"/>
    <property type="match status" value="1"/>
</dbReference>
<gene>
    <name evidence="15" type="ORF">JCM19232_11</name>
</gene>
<evidence type="ECO:0000256" key="4">
    <source>
        <dbReference type="ARBA" id="ARBA00012640"/>
    </source>
</evidence>
<dbReference type="FunFam" id="1.10.150.210:FF:000001">
    <property type="entry name" value="Phosphoserine phosphatase"/>
    <property type="match status" value="1"/>
</dbReference>
<accession>A0A0B8PJW7</accession>
<comment type="caution">
    <text evidence="15">The sequence shown here is derived from an EMBL/GenBank/DDBJ whole genome shotgun (WGS) entry which is preliminary data.</text>
</comment>
<dbReference type="SUPFAM" id="SSF56784">
    <property type="entry name" value="HAD-like"/>
    <property type="match status" value="1"/>
</dbReference>
<dbReference type="GO" id="GO:0005737">
    <property type="term" value="C:cytoplasm"/>
    <property type="evidence" value="ECO:0007669"/>
    <property type="project" value="TreeGrafter"/>
</dbReference>
<comment type="catalytic activity">
    <reaction evidence="13">
        <text>O-phospho-D-serine + H2O = D-serine + phosphate</text>
        <dbReference type="Rhea" id="RHEA:24873"/>
        <dbReference type="ChEBI" id="CHEBI:15377"/>
        <dbReference type="ChEBI" id="CHEBI:35247"/>
        <dbReference type="ChEBI" id="CHEBI:43474"/>
        <dbReference type="ChEBI" id="CHEBI:58680"/>
        <dbReference type="EC" id="3.1.3.3"/>
    </reaction>
</comment>
<dbReference type="InterPro" id="IPR050582">
    <property type="entry name" value="HAD-like_SerB"/>
</dbReference>
<keyword evidence="9" id="KW-0460">Magnesium</keyword>
<evidence type="ECO:0000256" key="12">
    <source>
        <dbReference type="ARBA" id="ARBA00048138"/>
    </source>
</evidence>
<evidence type="ECO:0000313" key="15">
    <source>
        <dbReference type="EMBL" id="GAM64967.1"/>
    </source>
</evidence>
<evidence type="ECO:0000256" key="6">
    <source>
        <dbReference type="ARBA" id="ARBA00022605"/>
    </source>
</evidence>
<dbReference type="GO" id="GO:0036424">
    <property type="term" value="F:L-phosphoserine phosphatase activity"/>
    <property type="evidence" value="ECO:0007669"/>
    <property type="project" value="InterPro"/>
</dbReference>
<organism evidence="15 16">
    <name type="scientific">Vibrio ishigakensis</name>
    <dbReference type="NCBI Taxonomy" id="1481914"/>
    <lineage>
        <taxon>Bacteria</taxon>
        <taxon>Pseudomonadati</taxon>
        <taxon>Pseudomonadota</taxon>
        <taxon>Gammaproteobacteria</taxon>
        <taxon>Vibrionales</taxon>
        <taxon>Vibrionaceae</taxon>
        <taxon>Vibrio</taxon>
    </lineage>
</organism>
<comment type="pathway">
    <text evidence="2">Amino-acid biosynthesis; L-serine biosynthesis; L-serine from 3-phospho-D-glycerate: step 3/3.</text>
</comment>
<keyword evidence="7" id="KW-0479">Metal-binding</keyword>
<reference evidence="15 16" key="1">
    <citation type="submission" date="2015-01" db="EMBL/GenBank/DDBJ databases">
        <title>Vibrio sp. C5 JCM 19232 whole genome shotgun sequence.</title>
        <authorList>
            <person name="Sawabe T."/>
            <person name="Meirelles P."/>
            <person name="Feng G."/>
            <person name="Sayaka M."/>
            <person name="Hattori M."/>
            <person name="Ohkuma M."/>
        </authorList>
    </citation>
    <scope>NUCLEOTIDE SEQUENCE [LARGE SCALE GENOMIC DNA]</scope>
    <source>
        <strain evidence="15 16">JCM19232</strain>
    </source>
</reference>
<keyword evidence="6" id="KW-0028">Amino-acid biosynthesis</keyword>
<evidence type="ECO:0000256" key="13">
    <source>
        <dbReference type="ARBA" id="ARBA00048523"/>
    </source>
</evidence>
<dbReference type="EMBL" id="BBSA01000016">
    <property type="protein sequence ID" value="GAM64967.1"/>
    <property type="molecule type" value="Genomic_DNA"/>
</dbReference>
<comment type="cofactor">
    <cofactor evidence="1">
        <name>Mg(2+)</name>
        <dbReference type="ChEBI" id="CHEBI:18420"/>
    </cofactor>
</comment>
<feature type="active site" description="Nucleophile" evidence="14">
    <location>
        <position position="88"/>
    </location>
</feature>
<evidence type="ECO:0000256" key="7">
    <source>
        <dbReference type="ARBA" id="ARBA00022723"/>
    </source>
</evidence>
<keyword evidence="8" id="KW-0378">Hydrolase</keyword>
<evidence type="ECO:0000256" key="11">
    <source>
        <dbReference type="ARBA" id="ARBA00031693"/>
    </source>
</evidence>
<keyword evidence="10" id="KW-0718">Serine biosynthesis</keyword>
<sequence>MQVSQLKVANTELPSQEELVIAFAKKDIQGLFEASSIYASWHLSDYNILLLNKEKASELTLELETNNVDIASLESLPDISKPGVALFDMDSTLIEIECIDEIAKLAGVGEEVSEVTERAMQGDLDFEQSLRQRVGKLEGAPDSILEQVRVKLPVMDEAELLIDGLKSLGWKVALASGGFTYFSDSLKETLGLDYARSNQLEIFDGVLTGKVLGDVVSAETKAEVLRELRDKYGIDKSNSVAVGDGANDLVMMEEAGLGVAYHAKPKVVEQAQTAVKYSSLGGVLCILSASSVIQQIKK</sequence>
<evidence type="ECO:0000256" key="3">
    <source>
        <dbReference type="ARBA" id="ARBA00009184"/>
    </source>
</evidence>
<dbReference type="AlphaFoldDB" id="A0A0B8PJW7"/>
<evidence type="ECO:0000313" key="16">
    <source>
        <dbReference type="Proteomes" id="UP000031670"/>
    </source>
</evidence>
<dbReference type="SFLD" id="SFLDG01136">
    <property type="entry name" value="C1.6:_Phosphoserine_Phosphatas"/>
    <property type="match status" value="1"/>
</dbReference>
<comment type="catalytic activity">
    <reaction evidence="12">
        <text>O-phospho-L-serine + H2O = L-serine + phosphate</text>
        <dbReference type="Rhea" id="RHEA:21208"/>
        <dbReference type="ChEBI" id="CHEBI:15377"/>
        <dbReference type="ChEBI" id="CHEBI:33384"/>
        <dbReference type="ChEBI" id="CHEBI:43474"/>
        <dbReference type="ChEBI" id="CHEBI:57524"/>
        <dbReference type="EC" id="3.1.3.3"/>
    </reaction>
</comment>
<dbReference type="PANTHER" id="PTHR43344:SF2">
    <property type="entry name" value="PHOSPHOSERINE PHOSPHATASE"/>
    <property type="match status" value="1"/>
</dbReference>
<dbReference type="EC" id="3.1.3.3" evidence="4"/>
<dbReference type="GO" id="GO:0006564">
    <property type="term" value="P:L-serine biosynthetic process"/>
    <property type="evidence" value="ECO:0007669"/>
    <property type="project" value="UniProtKB-KW"/>
</dbReference>
<dbReference type="SFLD" id="SFLDS00003">
    <property type="entry name" value="Haloacid_Dehalogenase"/>
    <property type="match status" value="1"/>
</dbReference>
<protein>
    <recommendedName>
        <fullName evidence="5">Phosphoserine phosphatase</fullName>
        <ecNumber evidence="4">3.1.3.3</ecNumber>
    </recommendedName>
    <alternativeName>
        <fullName evidence="11">O-phosphoserine phosphohydrolase</fullName>
    </alternativeName>
</protein>
<dbReference type="Gene3D" id="3.30.70.2020">
    <property type="match status" value="1"/>
</dbReference>
<dbReference type="UniPathway" id="UPA00135">
    <property type="reaction ID" value="UER00198"/>
</dbReference>
<comment type="similarity">
    <text evidence="3">Belongs to the HAD-like hydrolase superfamily. SerB family.</text>
</comment>
<dbReference type="CDD" id="cd07500">
    <property type="entry name" value="HAD_PSP"/>
    <property type="match status" value="1"/>
</dbReference>
<evidence type="ECO:0000256" key="9">
    <source>
        <dbReference type="ARBA" id="ARBA00022842"/>
    </source>
</evidence>
<dbReference type="Gene3D" id="1.10.150.210">
    <property type="entry name" value="Phosphoserine phosphatase, domain 2"/>
    <property type="match status" value="1"/>
</dbReference>
<evidence type="ECO:0000256" key="5">
    <source>
        <dbReference type="ARBA" id="ARBA00015196"/>
    </source>
</evidence>
<dbReference type="InterPro" id="IPR004469">
    <property type="entry name" value="PSP"/>
</dbReference>
<proteinExistence type="inferred from homology"/>
<dbReference type="InterPro" id="IPR036412">
    <property type="entry name" value="HAD-like_sf"/>
</dbReference>
<dbReference type="NCBIfam" id="TIGR00338">
    <property type="entry name" value="serB"/>
    <property type="match status" value="1"/>
</dbReference>
<evidence type="ECO:0000256" key="8">
    <source>
        <dbReference type="ARBA" id="ARBA00022801"/>
    </source>
</evidence>
<dbReference type="Proteomes" id="UP000031670">
    <property type="component" value="Unassembled WGS sequence"/>
</dbReference>
<dbReference type="SFLD" id="SFLDG01137">
    <property type="entry name" value="C1.6.1:_Phosphoserine_Phosphat"/>
    <property type="match status" value="1"/>
</dbReference>
<evidence type="ECO:0000256" key="2">
    <source>
        <dbReference type="ARBA" id="ARBA00005135"/>
    </source>
</evidence>
<evidence type="ECO:0000256" key="10">
    <source>
        <dbReference type="ARBA" id="ARBA00023299"/>
    </source>
</evidence>
<feature type="active site" description="Proton donor" evidence="14">
    <location>
        <position position="90"/>
    </location>
</feature>
<dbReference type="InterPro" id="IPR023214">
    <property type="entry name" value="HAD_sf"/>
</dbReference>
<dbReference type="Pfam" id="PF00702">
    <property type="entry name" value="Hydrolase"/>
    <property type="match status" value="1"/>
</dbReference>
<reference evidence="15 16" key="2">
    <citation type="submission" date="2015-01" db="EMBL/GenBank/DDBJ databases">
        <authorList>
            <consortium name="NBRP consortium"/>
            <person name="Sawabe T."/>
            <person name="Meirelles P."/>
            <person name="Feng G."/>
            <person name="Sayaka M."/>
            <person name="Hattori M."/>
            <person name="Ohkuma M."/>
        </authorList>
    </citation>
    <scope>NUCLEOTIDE SEQUENCE [LARGE SCALE GENOMIC DNA]</scope>
    <source>
        <strain evidence="15 16">JCM19232</strain>
    </source>
</reference>
<dbReference type="NCBIfam" id="TIGR01488">
    <property type="entry name" value="HAD-SF-IB"/>
    <property type="match status" value="1"/>
</dbReference>
<dbReference type="SFLD" id="SFLDF00029">
    <property type="entry name" value="phosphoserine_phosphatase"/>
    <property type="match status" value="1"/>
</dbReference>
<dbReference type="GO" id="GO:0000287">
    <property type="term" value="F:magnesium ion binding"/>
    <property type="evidence" value="ECO:0007669"/>
    <property type="project" value="TreeGrafter"/>
</dbReference>